<dbReference type="SUPFAM" id="SSF51735">
    <property type="entry name" value="NAD(P)-binding Rossmann-fold domains"/>
    <property type="match status" value="1"/>
</dbReference>
<dbReference type="Pfam" id="PF00107">
    <property type="entry name" value="ADH_zinc_N"/>
    <property type="match status" value="1"/>
</dbReference>
<keyword evidence="2 4" id="KW-0560">Oxidoreductase</keyword>
<evidence type="ECO:0000256" key="1">
    <source>
        <dbReference type="ARBA" id="ARBA00022857"/>
    </source>
</evidence>
<dbReference type="Proteomes" id="UP000531216">
    <property type="component" value="Unassembled WGS sequence"/>
</dbReference>
<feature type="domain" description="Enoyl reductase (ER)" evidence="3">
    <location>
        <begin position="16"/>
        <end position="328"/>
    </location>
</feature>
<dbReference type="GO" id="GO:0003960">
    <property type="term" value="F:quinone reductase (NADPH) activity"/>
    <property type="evidence" value="ECO:0007669"/>
    <property type="project" value="UniProtKB-EC"/>
</dbReference>
<evidence type="ECO:0000313" key="5">
    <source>
        <dbReference type="Proteomes" id="UP000531216"/>
    </source>
</evidence>
<dbReference type="NCBIfam" id="TIGR02824">
    <property type="entry name" value="quinone_pig3"/>
    <property type="match status" value="1"/>
</dbReference>
<gene>
    <name evidence="4" type="ORF">GGR05_000060</name>
</gene>
<dbReference type="InterPro" id="IPR011032">
    <property type="entry name" value="GroES-like_sf"/>
</dbReference>
<accession>A0A7W6BL20</accession>
<dbReference type="Pfam" id="PF08240">
    <property type="entry name" value="ADH_N"/>
    <property type="match status" value="1"/>
</dbReference>
<dbReference type="EMBL" id="JACIDO010000001">
    <property type="protein sequence ID" value="MBB3933949.1"/>
    <property type="molecule type" value="Genomic_DNA"/>
</dbReference>
<dbReference type="InterPro" id="IPR013154">
    <property type="entry name" value="ADH-like_N"/>
</dbReference>
<dbReference type="Gene3D" id="3.90.180.10">
    <property type="entry name" value="Medium-chain alcohol dehydrogenases, catalytic domain"/>
    <property type="match status" value="1"/>
</dbReference>
<reference evidence="4 5" key="1">
    <citation type="submission" date="2020-08" db="EMBL/GenBank/DDBJ databases">
        <title>Genomic Encyclopedia of Type Strains, Phase IV (KMG-IV): sequencing the most valuable type-strain genomes for metagenomic binning, comparative biology and taxonomic classification.</title>
        <authorList>
            <person name="Goeker M."/>
        </authorList>
    </citation>
    <scope>NUCLEOTIDE SEQUENCE [LARGE SCALE GENOMIC DNA]</scope>
    <source>
        <strain evidence="4 5">DSM 25024</strain>
    </source>
</reference>
<proteinExistence type="predicted"/>
<dbReference type="RefSeq" id="WP_244545922.1">
    <property type="nucleotide sequence ID" value="NZ_FOOA01000004.1"/>
</dbReference>
<dbReference type="InterPro" id="IPR036291">
    <property type="entry name" value="NAD(P)-bd_dom_sf"/>
</dbReference>
<sequence>MTTQTDMTIVALGGHGGPEVLKPRRAPVPQPGAGEVLIAVRAAGVNRPDVLQRMGAYPPPPGAPDWPGLEVAGTVAAVGPGVSRWREGDRVMALLSGGGYAEFALADEGAVLPIPGGIGFVEAAAIPETFLTVWHNVFQRGALKAGETFLVHGGTSGIGTVAIQLAHAFGAHVATTVGSDDKAEAARRLGADRAVNYRQEDFATALKDWQDGRGIDLTLDMIGGDYLPRNIEVAAVDGRIVQIAHLNGRKGEVDLFAIMRKRLTLTGSTLRARDKAFKAALAAELEAKVWPLLSEGRVKPLVDTTYPLEKASEAHAHMDVDHIGKIVLVASPE</sequence>
<dbReference type="SMART" id="SM00829">
    <property type="entry name" value="PKS_ER"/>
    <property type="match status" value="1"/>
</dbReference>
<dbReference type="EC" id="1.6.5.5" evidence="4"/>
<dbReference type="PANTHER" id="PTHR48106">
    <property type="entry name" value="QUINONE OXIDOREDUCTASE PIG3-RELATED"/>
    <property type="match status" value="1"/>
</dbReference>
<dbReference type="SUPFAM" id="SSF50129">
    <property type="entry name" value="GroES-like"/>
    <property type="match status" value="1"/>
</dbReference>
<dbReference type="AlphaFoldDB" id="A0A7W6BL20"/>
<dbReference type="InterPro" id="IPR013149">
    <property type="entry name" value="ADH-like_C"/>
</dbReference>
<dbReference type="CDD" id="cd05276">
    <property type="entry name" value="p53_inducible_oxidoreductase"/>
    <property type="match status" value="1"/>
</dbReference>
<evidence type="ECO:0000313" key="4">
    <source>
        <dbReference type="EMBL" id="MBB3933949.1"/>
    </source>
</evidence>
<keyword evidence="1" id="KW-0521">NADP</keyword>
<keyword evidence="5" id="KW-1185">Reference proteome</keyword>
<organism evidence="4 5">
    <name type="scientific">Aureimonas phyllosphaerae</name>
    <dbReference type="NCBI Taxonomy" id="1166078"/>
    <lineage>
        <taxon>Bacteria</taxon>
        <taxon>Pseudomonadati</taxon>
        <taxon>Pseudomonadota</taxon>
        <taxon>Alphaproteobacteria</taxon>
        <taxon>Hyphomicrobiales</taxon>
        <taxon>Aurantimonadaceae</taxon>
        <taxon>Aureimonas</taxon>
    </lineage>
</organism>
<evidence type="ECO:0000259" key="3">
    <source>
        <dbReference type="SMART" id="SM00829"/>
    </source>
</evidence>
<dbReference type="Gene3D" id="3.40.50.720">
    <property type="entry name" value="NAD(P)-binding Rossmann-like Domain"/>
    <property type="match status" value="1"/>
</dbReference>
<dbReference type="InterPro" id="IPR020843">
    <property type="entry name" value="ER"/>
</dbReference>
<name>A0A7W6BL20_9HYPH</name>
<dbReference type="GO" id="GO:0070402">
    <property type="term" value="F:NADPH binding"/>
    <property type="evidence" value="ECO:0007669"/>
    <property type="project" value="TreeGrafter"/>
</dbReference>
<protein>
    <submittedName>
        <fullName evidence="4">NADPH2:quinone reductase</fullName>
        <ecNumber evidence="4">1.6.5.5</ecNumber>
    </submittedName>
</protein>
<dbReference type="PANTHER" id="PTHR48106:SF8">
    <property type="entry name" value="OS02G0805600 PROTEIN"/>
    <property type="match status" value="1"/>
</dbReference>
<evidence type="ECO:0000256" key="2">
    <source>
        <dbReference type="ARBA" id="ARBA00023002"/>
    </source>
</evidence>
<dbReference type="InterPro" id="IPR014189">
    <property type="entry name" value="Quinone_OxRdtase_PIG3"/>
</dbReference>
<comment type="caution">
    <text evidence="4">The sequence shown here is derived from an EMBL/GenBank/DDBJ whole genome shotgun (WGS) entry which is preliminary data.</text>
</comment>